<sequence>MDIWNIELFKQNKDNTWHVASSFIPSLSLITSKPAAPPA</sequence>
<proteinExistence type="predicted"/>
<reference evidence="1" key="1">
    <citation type="submission" date="2014-09" db="EMBL/GenBank/DDBJ databases">
        <authorList>
            <person name="Magalhaes I.L.F."/>
            <person name="Oliveira U."/>
            <person name="Santos F.R."/>
            <person name="Vidigal T.H.D.A."/>
            <person name="Brescovit A.D."/>
            <person name="Santos A.J."/>
        </authorList>
    </citation>
    <scope>NUCLEOTIDE SEQUENCE</scope>
    <source>
        <tissue evidence="1">Shoot tissue taken approximately 20 cm above the soil surface</tissue>
    </source>
</reference>
<accession>A0A0A9H6V9</accession>
<reference evidence="1" key="2">
    <citation type="journal article" date="2015" name="Data Brief">
        <title>Shoot transcriptome of the giant reed, Arundo donax.</title>
        <authorList>
            <person name="Barrero R.A."/>
            <person name="Guerrero F.D."/>
            <person name="Moolhuijzen P."/>
            <person name="Goolsby J.A."/>
            <person name="Tidwell J."/>
            <person name="Bellgard S.E."/>
            <person name="Bellgard M.I."/>
        </authorList>
    </citation>
    <scope>NUCLEOTIDE SEQUENCE</scope>
    <source>
        <tissue evidence="1">Shoot tissue taken approximately 20 cm above the soil surface</tissue>
    </source>
</reference>
<evidence type="ECO:0000313" key="1">
    <source>
        <dbReference type="EMBL" id="JAE30581.1"/>
    </source>
</evidence>
<organism evidence="1">
    <name type="scientific">Arundo donax</name>
    <name type="common">Giant reed</name>
    <name type="synonym">Donax arundinaceus</name>
    <dbReference type="NCBI Taxonomy" id="35708"/>
    <lineage>
        <taxon>Eukaryota</taxon>
        <taxon>Viridiplantae</taxon>
        <taxon>Streptophyta</taxon>
        <taxon>Embryophyta</taxon>
        <taxon>Tracheophyta</taxon>
        <taxon>Spermatophyta</taxon>
        <taxon>Magnoliopsida</taxon>
        <taxon>Liliopsida</taxon>
        <taxon>Poales</taxon>
        <taxon>Poaceae</taxon>
        <taxon>PACMAD clade</taxon>
        <taxon>Arundinoideae</taxon>
        <taxon>Arundineae</taxon>
        <taxon>Arundo</taxon>
    </lineage>
</organism>
<protein>
    <submittedName>
        <fullName evidence="1">Uncharacterized protein</fullName>
    </submittedName>
</protein>
<name>A0A0A9H6V9_ARUDO</name>
<dbReference type="AlphaFoldDB" id="A0A0A9H6V9"/>
<dbReference type="EMBL" id="GBRH01167315">
    <property type="protein sequence ID" value="JAE30581.1"/>
    <property type="molecule type" value="Transcribed_RNA"/>
</dbReference>